<evidence type="ECO:0000313" key="3">
    <source>
        <dbReference type="EMBL" id="TQV77114.1"/>
    </source>
</evidence>
<evidence type="ECO:0000313" key="4">
    <source>
        <dbReference type="Proteomes" id="UP000317839"/>
    </source>
</evidence>
<dbReference type="InterPro" id="IPR045670">
    <property type="entry name" value="DUF5916"/>
</dbReference>
<gene>
    <name evidence="3" type="ORF">FLL45_03960</name>
</gene>
<dbReference type="GO" id="GO:0016052">
    <property type="term" value="P:carbohydrate catabolic process"/>
    <property type="evidence" value="ECO:0007669"/>
    <property type="project" value="InterPro"/>
</dbReference>
<dbReference type="InterPro" id="IPR010502">
    <property type="entry name" value="Carb-bd_dom_fam9"/>
</dbReference>
<dbReference type="Pfam" id="PF19313">
    <property type="entry name" value="DUF5916"/>
    <property type="match status" value="1"/>
</dbReference>
<name>A0A545TIQ3_9GAMM</name>
<feature type="domain" description="DUF5916" evidence="2">
    <location>
        <begin position="262"/>
        <end position="339"/>
    </location>
</feature>
<dbReference type="RefSeq" id="WP_142888474.1">
    <property type="nucleotide sequence ID" value="NZ_VIKR01000001.1"/>
</dbReference>
<dbReference type="Proteomes" id="UP000317839">
    <property type="component" value="Unassembled WGS sequence"/>
</dbReference>
<dbReference type="CDD" id="cd09618">
    <property type="entry name" value="CBM9_like_2"/>
    <property type="match status" value="1"/>
</dbReference>
<keyword evidence="4" id="KW-1185">Reference proteome</keyword>
<proteinExistence type="predicted"/>
<evidence type="ECO:0000259" key="2">
    <source>
        <dbReference type="Pfam" id="PF19313"/>
    </source>
</evidence>
<dbReference type="Pfam" id="PF06452">
    <property type="entry name" value="CBM9_1"/>
    <property type="match status" value="1"/>
</dbReference>
<accession>A0A545TIQ3</accession>
<feature type="domain" description="Carbohydrate-binding" evidence="1">
    <location>
        <begin position="39"/>
        <end position="186"/>
    </location>
</feature>
<reference evidence="3 4" key="1">
    <citation type="submission" date="2019-06" db="EMBL/GenBank/DDBJ databases">
        <title>Draft genome of Aliikangiella marina GYP-15.</title>
        <authorList>
            <person name="Wang G."/>
        </authorList>
    </citation>
    <scope>NUCLEOTIDE SEQUENCE [LARGE SCALE GENOMIC DNA]</scope>
    <source>
        <strain evidence="3 4">GYP-15</strain>
    </source>
</reference>
<evidence type="ECO:0000259" key="1">
    <source>
        <dbReference type="Pfam" id="PF06452"/>
    </source>
</evidence>
<comment type="caution">
    <text evidence="3">The sequence shown here is derived from an EMBL/GenBank/DDBJ whole genome shotgun (WGS) entry which is preliminary data.</text>
</comment>
<dbReference type="Gene3D" id="2.60.40.1190">
    <property type="match status" value="1"/>
</dbReference>
<organism evidence="3 4">
    <name type="scientific">Aliikangiella marina</name>
    <dbReference type="NCBI Taxonomy" id="1712262"/>
    <lineage>
        <taxon>Bacteria</taxon>
        <taxon>Pseudomonadati</taxon>
        <taxon>Pseudomonadota</taxon>
        <taxon>Gammaproteobacteria</taxon>
        <taxon>Oceanospirillales</taxon>
        <taxon>Pleioneaceae</taxon>
        <taxon>Aliikangiella</taxon>
    </lineage>
</organism>
<dbReference type="EMBL" id="VIKR01000001">
    <property type="protein sequence ID" value="TQV77114.1"/>
    <property type="molecule type" value="Genomic_DNA"/>
</dbReference>
<sequence>MFIRLLVCVPVLLLLALISPIGRTKVIYDMPRVSETPQIDGKFSANEWAKATRVEVAFNTNPGDSTPSPVKTIAYMMEDGENIYIAFDARDPDPEAILAYVRDRDSIFQDDFVGVILDTFNDERRGFEFFVNPLGSQGDLTLDDTLNNEDSSWDTVWDSAGSVTESGYVVEMAIPYRALRFTPDLSEQTWGIRFLRIYPRDSRMVITDNKNDRSLDCSLCQANKVRGMPQLKSSGANFDVTPTVTYVNSEDREVDPIGPWNQVTDEFEVGLDLRWAMSEDWILNATINPDFSQVEADAGQLDVNTTFSLFFPEARPFFLDGAEYFKSRNRLVHTRNIADPDIGVKVTGKTNGYSGGVIVAQDTSTTFLAPGSTGSDIALLPDLASDVFIARGQMDIGKKNNIGALITHRAGGDYENQVASIDGKYYFTEKDILNYQVMYSSSDNPVCDGADDDCPDFDTDSPSDSALSLSYRHNEEDWSYRVSYNDFGKDFRADLGFITQVDYKRWVVGGDYVWRGEEGSKWTRWGVFGDIDRTEDQSGLLLEEEAEIHMFINGPNQFRTNFGVVDRNRYFDGRYFDEKQFMAWFMIKPWADFTFENFMRIGDQIDFTHARIGEITLFEPGVRWQIGKHFNMNLRYTSQKLDVEGGELFKADLYDLRFAYQFSVRSRLSLTLQSIEIDRNLALYDDNQDSDPDNDFLAKSKDFGTQLIYSYKVNPQSLFYFGYSDNALEDDNVTSLRKTDRTVFAKFSYLWQH</sequence>
<dbReference type="OrthoDB" id="9786766at2"/>
<dbReference type="SUPFAM" id="SSF49344">
    <property type="entry name" value="CBD9-like"/>
    <property type="match status" value="1"/>
</dbReference>
<dbReference type="AlphaFoldDB" id="A0A545TIQ3"/>
<dbReference type="GO" id="GO:0030246">
    <property type="term" value="F:carbohydrate binding"/>
    <property type="evidence" value="ECO:0007669"/>
    <property type="project" value="InterPro"/>
</dbReference>
<protein>
    <submittedName>
        <fullName evidence="3">Carbohydrate binding family 9 domain-containing protein</fullName>
    </submittedName>
</protein>
<dbReference type="GO" id="GO:0004553">
    <property type="term" value="F:hydrolase activity, hydrolyzing O-glycosyl compounds"/>
    <property type="evidence" value="ECO:0007669"/>
    <property type="project" value="InterPro"/>
</dbReference>